<keyword evidence="3" id="KW-0813">Transport</keyword>
<evidence type="ECO:0000256" key="3">
    <source>
        <dbReference type="ARBA" id="ARBA00022448"/>
    </source>
</evidence>
<keyword evidence="4" id="KW-1003">Cell membrane</keyword>
<evidence type="ECO:0000256" key="4">
    <source>
        <dbReference type="ARBA" id="ARBA00022475"/>
    </source>
</evidence>
<dbReference type="PROSITE" id="PS50893">
    <property type="entry name" value="ABC_TRANSPORTER_2"/>
    <property type="match status" value="2"/>
</dbReference>
<gene>
    <name evidence="10" type="ORF">BUW47_05975</name>
</gene>
<keyword evidence="6 10" id="KW-0067">ATP-binding</keyword>
<dbReference type="AlphaFoldDB" id="A0A1L7GV66"/>
<feature type="domain" description="ABC transporter" evidence="9">
    <location>
        <begin position="241"/>
        <end position="460"/>
    </location>
</feature>
<organism evidence="10 11">
    <name type="scientific">Limosilactobacillus fermentum</name>
    <name type="common">Lactobacillus fermentum</name>
    <dbReference type="NCBI Taxonomy" id="1613"/>
    <lineage>
        <taxon>Bacteria</taxon>
        <taxon>Bacillati</taxon>
        <taxon>Bacillota</taxon>
        <taxon>Bacilli</taxon>
        <taxon>Lactobacillales</taxon>
        <taxon>Lactobacillaceae</taxon>
        <taxon>Limosilactobacillus</taxon>
    </lineage>
</organism>
<dbReference type="OrthoDB" id="501320at2"/>
<evidence type="ECO:0000313" key="10">
    <source>
        <dbReference type="EMBL" id="APU46000.1"/>
    </source>
</evidence>
<dbReference type="InterPro" id="IPR003439">
    <property type="entry name" value="ABC_transporter-like_ATP-bd"/>
</dbReference>
<evidence type="ECO:0000256" key="7">
    <source>
        <dbReference type="ARBA" id="ARBA00022967"/>
    </source>
</evidence>
<dbReference type="EMBL" id="CP019030">
    <property type="protein sequence ID" value="APU46000.1"/>
    <property type="molecule type" value="Genomic_DNA"/>
</dbReference>
<dbReference type="GeneID" id="83715886"/>
<evidence type="ECO:0000256" key="1">
    <source>
        <dbReference type="ARBA" id="ARBA00004202"/>
    </source>
</evidence>
<dbReference type="SUPFAM" id="SSF52540">
    <property type="entry name" value="P-loop containing nucleoside triphosphate hydrolases"/>
    <property type="match status" value="2"/>
</dbReference>
<evidence type="ECO:0000256" key="6">
    <source>
        <dbReference type="ARBA" id="ARBA00022840"/>
    </source>
</evidence>
<dbReference type="InterPro" id="IPR027417">
    <property type="entry name" value="P-loop_NTPase"/>
</dbReference>
<name>A0A1L7GV66_LIMFE</name>
<evidence type="ECO:0000259" key="9">
    <source>
        <dbReference type="PROSITE" id="PS50893"/>
    </source>
</evidence>
<protein>
    <submittedName>
        <fullName evidence="10">ABC transporter ATP-binding protein</fullName>
    </submittedName>
</protein>
<dbReference type="CDD" id="cd03225">
    <property type="entry name" value="ABC_cobalt_CbiO_domain1"/>
    <property type="match status" value="2"/>
</dbReference>
<dbReference type="GO" id="GO:0043190">
    <property type="term" value="C:ATP-binding cassette (ABC) transporter complex"/>
    <property type="evidence" value="ECO:0007669"/>
    <property type="project" value="TreeGrafter"/>
</dbReference>
<keyword evidence="8" id="KW-0472">Membrane</keyword>
<dbReference type="PANTHER" id="PTHR43553:SF27">
    <property type="entry name" value="ENERGY-COUPLING FACTOR TRANSPORTER ATP-BINDING PROTEIN ECFA2"/>
    <property type="match status" value="1"/>
</dbReference>
<dbReference type="InterPro" id="IPR050095">
    <property type="entry name" value="ECF_ABC_transporter_ATP-bd"/>
</dbReference>
<evidence type="ECO:0000256" key="5">
    <source>
        <dbReference type="ARBA" id="ARBA00022741"/>
    </source>
</evidence>
<accession>A0A1L7GV66</accession>
<dbReference type="Pfam" id="PF00005">
    <property type="entry name" value="ABC_tran"/>
    <property type="match status" value="2"/>
</dbReference>
<dbReference type="PROSITE" id="PS00211">
    <property type="entry name" value="ABC_TRANSPORTER_1"/>
    <property type="match status" value="2"/>
</dbReference>
<dbReference type="GO" id="GO:0005524">
    <property type="term" value="F:ATP binding"/>
    <property type="evidence" value="ECO:0007669"/>
    <property type="project" value="UniProtKB-KW"/>
</dbReference>
<keyword evidence="7" id="KW-1278">Translocase</keyword>
<evidence type="ECO:0000256" key="8">
    <source>
        <dbReference type="ARBA" id="ARBA00023136"/>
    </source>
</evidence>
<dbReference type="RefSeq" id="WP_023465626.1">
    <property type="nucleotide sequence ID" value="NZ_CP019030.1"/>
</dbReference>
<evidence type="ECO:0000313" key="11">
    <source>
        <dbReference type="Proteomes" id="UP000185427"/>
    </source>
</evidence>
<dbReference type="InterPro" id="IPR017871">
    <property type="entry name" value="ABC_transporter-like_CS"/>
</dbReference>
<dbReference type="Proteomes" id="UP000185427">
    <property type="component" value="Chromosome"/>
</dbReference>
<sequence length="460" mass="51028">MEYRIQHLNFAYQEEPVLVDLNLTLPAGELYLFSGPSGSGKSTLLRIMAGLLPRYGGTLTGEVSGVEPGTASLMFQDPSLQFALDTPRHEVEFALENLALPANQIPAKVEQALKFCQADHLADRRLVTLSGGEQQLVALAITVAMDSQLILLDEPFASLDHDHRTQLLARLVELKNQGKTVIIADHDLQGYRQYQPTVIAFEKGRCRLLQGEEATEHFDQAEQLAKTLPAYLPTEGTTPLFSLADLKLITNGATLLTIDQLGLFKDRVTLLTGESGSGKTTLFRALTKLRPYLGSVTYQGQEIKQAKAAPYARQVGLVFQRASDQYLNVTVKEELELSQQQGQNPYFTPERVQAALKKLGLTGMDERVVYSLSGGQQKKLQLLLMLMMGQPVLLLDEPFAGLDSKSIEVVWELIDASRQVWPQTLIIISHQLAGLANHIDYRLHLADHHLTYQGEVHHES</sequence>
<reference evidence="10 11" key="1">
    <citation type="submission" date="2016-12" db="EMBL/GenBank/DDBJ databases">
        <title>Complete Genome Sequence of Lactobacillus fermentum Strain SNUV175, a Probiotic for Treatment of Bacterial Vaginosis.</title>
        <authorList>
            <person name="Lee S."/>
            <person name="You H.J."/>
            <person name="Kwon B."/>
            <person name="Ko G."/>
        </authorList>
    </citation>
    <scope>NUCLEOTIDE SEQUENCE [LARGE SCALE GENOMIC DNA]</scope>
    <source>
        <strain evidence="10 11">SNUV175</strain>
    </source>
</reference>
<dbReference type="Gene3D" id="3.40.50.300">
    <property type="entry name" value="P-loop containing nucleotide triphosphate hydrolases"/>
    <property type="match status" value="2"/>
</dbReference>
<dbReference type="SMART" id="SM00382">
    <property type="entry name" value="AAA"/>
    <property type="match status" value="2"/>
</dbReference>
<dbReference type="GO" id="GO:0016887">
    <property type="term" value="F:ATP hydrolysis activity"/>
    <property type="evidence" value="ECO:0007669"/>
    <property type="project" value="InterPro"/>
</dbReference>
<dbReference type="InterPro" id="IPR015856">
    <property type="entry name" value="ABC_transpr_CbiO/EcfA_su"/>
</dbReference>
<evidence type="ECO:0000256" key="2">
    <source>
        <dbReference type="ARBA" id="ARBA00005417"/>
    </source>
</evidence>
<comment type="subcellular location">
    <subcellularLocation>
        <location evidence="1">Cell membrane</location>
        <topology evidence="1">Peripheral membrane protein</topology>
    </subcellularLocation>
</comment>
<dbReference type="InterPro" id="IPR003593">
    <property type="entry name" value="AAA+_ATPase"/>
</dbReference>
<dbReference type="PANTHER" id="PTHR43553">
    <property type="entry name" value="HEAVY METAL TRANSPORTER"/>
    <property type="match status" value="1"/>
</dbReference>
<dbReference type="GO" id="GO:0042626">
    <property type="term" value="F:ATPase-coupled transmembrane transporter activity"/>
    <property type="evidence" value="ECO:0007669"/>
    <property type="project" value="TreeGrafter"/>
</dbReference>
<feature type="domain" description="ABC transporter" evidence="9">
    <location>
        <begin position="3"/>
        <end position="228"/>
    </location>
</feature>
<proteinExistence type="inferred from homology"/>
<keyword evidence="5" id="KW-0547">Nucleotide-binding</keyword>
<comment type="similarity">
    <text evidence="2">Belongs to the ABC transporter superfamily.</text>
</comment>